<dbReference type="GeneID" id="39421681"/>
<reference evidence="2 3" key="1">
    <citation type="submission" date="2019-02" db="EMBL/GenBank/DDBJ databases">
        <authorList>
            <person name="Lehtovirta-Morley E L."/>
        </authorList>
    </citation>
    <scope>NUCLEOTIDE SEQUENCE [LARGE SCALE GENOMIC DNA]</scope>
    <source>
        <strain evidence="2">NFRAN1</strain>
    </source>
</reference>
<dbReference type="KEGG" id="nfn:NFRAN_2496"/>
<protein>
    <submittedName>
        <fullName evidence="2">Uncharacterized protein</fullName>
    </submittedName>
</protein>
<dbReference type="RefSeq" id="WP_134484919.1">
    <property type="nucleotide sequence ID" value="NZ_LR216287.1"/>
</dbReference>
<proteinExistence type="predicted"/>
<feature type="transmembrane region" description="Helical" evidence="1">
    <location>
        <begin position="60"/>
        <end position="81"/>
    </location>
</feature>
<keyword evidence="3" id="KW-1185">Reference proteome</keyword>
<dbReference type="Proteomes" id="UP000294299">
    <property type="component" value="Chromosome NFRAN"/>
</dbReference>
<dbReference type="OrthoDB" id="371779at2157"/>
<name>A0A484IIV4_9ARCH</name>
<feature type="transmembrane region" description="Helical" evidence="1">
    <location>
        <begin position="12"/>
        <end position="30"/>
    </location>
</feature>
<sequence>MLATFQGTSFHVSYVLLSLATLILSILMLMNRMFGKATGTARILVAVMGLGFYIPQIGLFLSIVSLIPGTAWYVLVVRGLLKMSKSNQS</sequence>
<keyword evidence="1" id="KW-1133">Transmembrane helix</keyword>
<organism evidence="2 3">
    <name type="scientific">Candidatus Nitrosocosmicus franklandianus</name>
    <dbReference type="NCBI Taxonomy" id="1798806"/>
    <lineage>
        <taxon>Archaea</taxon>
        <taxon>Nitrososphaerota</taxon>
        <taxon>Nitrososphaeria</taxon>
        <taxon>Nitrososphaerales</taxon>
        <taxon>Nitrososphaeraceae</taxon>
        <taxon>Candidatus Nitrosocosmicus</taxon>
    </lineage>
</organism>
<gene>
    <name evidence="2" type="ORF">NFRAN_2496</name>
</gene>
<dbReference type="AlphaFoldDB" id="A0A484IIV4"/>
<dbReference type="EMBL" id="LR216287">
    <property type="protein sequence ID" value="VFJ14818.1"/>
    <property type="molecule type" value="Genomic_DNA"/>
</dbReference>
<evidence type="ECO:0000256" key="1">
    <source>
        <dbReference type="SAM" id="Phobius"/>
    </source>
</evidence>
<evidence type="ECO:0000313" key="2">
    <source>
        <dbReference type="EMBL" id="VFJ14818.1"/>
    </source>
</evidence>
<accession>A0A484IIV4</accession>
<keyword evidence="1" id="KW-0812">Transmembrane</keyword>
<keyword evidence="1" id="KW-0472">Membrane</keyword>
<evidence type="ECO:0000313" key="3">
    <source>
        <dbReference type="Proteomes" id="UP000294299"/>
    </source>
</evidence>